<dbReference type="STRING" id="660518.SAMN05216218_11489"/>
<dbReference type="OrthoDB" id="2731at2157"/>
<dbReference type="Pfam" id="PF11376">
    <property type="entry name" value="DUF3179"/>
    <property type="match status" value="1"/>
</dbReference>
<dbReference type="InterPro" id="IPR021516">
    <property type="entry name" value="DUF3179"/>
</dbReference>
<accession>A0A1G7R7G2</accession>
<dbReference type="EMBL" id="FNBK01000014">
    <property type="protein sequence ID" value="SDG06746.1"/>
    <property type="molecule type" value="Genomic_DNA"/>
</dbReference>
<dbReference type="RefSeq" id="WP_092694344.1">
    <property type="nucleotide sequence ID" value="NZ_FNBK01000014.1"/>
</dbReference>
<keyword evidence="1" id="KW-0223">Dioxygenase</keyword>
<evidence type="ECO:0000313" key="1">
    <source>
        <dbReference type="EMBL" id="SDG06746.1"/>
    </source>
</evidence>
<proteinExistence type="predicted"/>
<protein>
    <submittedName>
        <fullName evidence="1">Ferredoxin subunit of nitrite reductase or a ring-hydroxylating dioxygenase</fullName>
    </submittedName>
</protein>
<dbReference type="AlphaFoldDB" id="A0A1G7R7G2"/>
<sequence length="289" mass="31102">MKTTNALPKDAIASIDDPIFTTTYFRDSDDVIVLDGDPARAYPLRILSYHGVVNDTVDGRTLTFGVSGKLADDALVMDDRETDSEWRQPSGDCLAGRTLTTLPSTTTTCGEFRAAHPEGVVLEPLPGNSEGGARPSGQAYDMEPYSRYREDDEFGLYGMRGDGERRTWDRTDLDAKTLVLGITHDGDAVGYPLPQVEAAGGVVTDTVGGRDVVVVVGDGELHAFEDPGTSWTLTDGELTGDGAVWDPRTGESDDGRQLHRVPARTLFAFAWQDDHGAGAFYGPNPSSNV</sequence>
<keyword evidence="1" id="KW-0560">Oxidoreductase</keyword>
<dbReference type="Proteomes" id="UP000199076">
    <property type="component" value="Unassembled WGS sequence"/>
</dbReference>
<organism evidence="1 2">
    <name type="scientific">Halorientalis regularis</name>
    <dbReference type="NCBI Taxonomy" id="660518"/>
    <lineage>
        <taxon>Archaea</taxon>
        <taxon>Methanobacteriati</taxon>
        <taxon>Methanobacteriota</taxon>
        <taxon>Stenosarchaea group</taxon>
        <taxon>Halobacteria</taxon>
        <taxon>Halobacteriales</taxon>
        <taxon>Haloarculaceae</taxon>
        <taxon>Halorientalis</taxon>
    </lineage>
</organism>
<name>A0A1G7R7G2_9EURY</name>
<gene>
    <name evidence="1" type="ORF">SAMN05216218_11489</name>
</gene>
<evidence type="ECO:0000313" key="2">
    <source>
        <dbReference type="Proteomes" id="UP000199076"/>
    </source>
</evidence>
<dbReference type="GO" id="GO:0051213">
    <property type="term" value="F:dioxygenase activity"/>
    <property type="evidence" value="ECO:0007669"/>
    <property type="project" value="UniProtKB-KW"/>
</dbReference>
<keyword evidence="2" id="KW-1185">Reference proteome</keyword>
<reference evidence="2" key="1">
    <citation type="submission" date="2016-10" db="EMBL/GenBank/DDBJ databases">
        <authorList>
            <person name="Varghese N."/>
            <person name="Submissions S."/>
        </authorList>
    </citation>
    <scope>NUCLEOTIDE SEQUENCE [LARGE SCALE GENOMIC DNA]</scope>
    <source>
        <strain evidence="2">IBRC-M 10760</strain>
    </source>
</reference>